<feature type="region of interest" description="Disordered" evidence="6">
    <location>
        <begin position="295"/>
        <end position="326"/>
    </location>
</feature>
<keyword evidence="3 5" id="KW-0235">DNA replication</keyword>
<dbReference type="Proteomes" id="UP000814176">
    <property type="component" value="Unassembled WGS sequence"/>
</dbReference>
<dbReference type="PANTHER" id="PTHR14052">
    <property type="entry name" value="ORIGIN RECOGNITION COMPLEX SUBUNIT 2"/>
    <property type="match status" value="1"/>
</dbReference>
<dbReference type="PANTHER" id="PTHR14052:SF0">
    <property type="entry name" value="ORIGIN RECOGNITION COMPLEX SUBUNIT 2"/>
    <property type="match status" value="1"/>
</dbReference>
<dbReference type="Pfam" id="PF04084">
    <property type="entry name" value="RecA-like_ORC2"/>
    <property type="match status" value="1"/>
</dbReference>
<feature type="compositionally biased region" description="Acidic residues" evidence="6">
    <location>
        <begin position="25"/>
        <end position="34"/>
    </location>
</feature>
<evidence type="ECO:0000259" key="7">
    <source>
        <dbReference type="Pfam" id="PF04084"/>
    </source>
</evidence>
<organism evidence="9 10">
    <name type="scientific">Rhodofomes roseus</name>
    <dbReference type="NCBI Taxonomy" id="34475"/>
    <lineage>
        <taxon>Eukaryota</taxon>
        <taxon>Fungi</taxon>
        <taxon>Dikarya</taxon>
        <taxon>Basidiomycota</taxon>
        <taxon>Agaricomycotina</taxon>
        <taxon>Agaricomycetes</taxon>
        <taxon>Polyporales</taxon>
        <taxon>Rhodofomes</taxon>
    </lineage>
</organism>
<accession>A0ABQ8KV73</accession>
<feature type="region of interest" description="Disordered" evidence="6">
    <location>
        <begin position="1"/>
        <end position="62"/>
    </location>
</feature>
<evidence type="ECO:0000256" key="2">
    <source>
        <dbReference type="ARBA" id="ARBA00007421"/>
    </source>
</evidence>
<feature type="region of interest" description="Disordered" evidence="6">
    <location>
        <begin position="359"/>
        <end position="382"/>
    </location>
</feature>
<feature type="domain" description="Origin recognition complex subunit 2 RecA-like" evidence="7">
    <location>
        <begin position="130"/>
        <end position="344"/>
    </location>
</feature>
<dbReference type="InterPro" id="IPR056773">
    <property type="entry name" value="WHD_ORC2"/>
</dbReference>
<name>A0ABQ8KV73_9APHY</name>
<evidence type="ECO:0000256" key="1">
    <source>
        <dbReference type="ARBA" id="ARBA00004123"/>
    </source>
</evidence>
<comment type="subcellular location">
    <subcellularLocation>
        <location evidence="1 5">Nucleus</location>
    </subcellularLocation>
</comment>
<dbReference type="InterPro" id="IPR056772">
    <property type="entry name" value="RecA-like_ORC2"/>
</dbReference>
<dbReference type="GeneID" id="71997890"/>
<proteinExistence type="inferred from homology"/>
<reference evidence="9 10" key="1">
    <citation type="journal article" date="2021" name="Environ. Microbiol.">
        <title>Gene family expansions and transcriptome signatures uncover fungal adaptations to wood decay.</title>
        <authorList>
            <person name="Hage H."/>
            <person name="Miyauchi S."/>
            <person name="Viragh M."/>
            <person name="Drula E."/>
            <person name="Min B."/>
            <person name="Chaduli D."/>
            <person name="Navarro D."/>
            <person name="Favel A."/>
            <person name="Norest M."/>
            <person name="Lesage-Meessen L."/>
            <person name="Balint B."/>
            <person name="Merenyi Z."/>
            <person name="de Eugenio L."/>
            <person name="Morin E."/>
            <person name="Martinez A.T."/>
            <person name="Baldrian P."/>
            <person name="Stursova M."/>
            <person name="Martinez M.J."/>
            <person name="Novotny C."/>
            <person name="Magnuson J.K."/>
            <person name="Spatafora J.W."/>
            <person name="Maurice S."/>
            <person name="Pangilinan J."/>
            <person name="Andreopoulos W."/>
            <person name="LaButti K."/>
            <person name="Hundley H."/>
            <person name="Na H."/>
            <person name="Kuo A."/>
            <person name="Barry K."/>
            <person name="Lipzen A."/>
            <person name="Henrissat B."/>
            <person name="Riley R."/>
            <person name="Ahrendt S."/>
            <person name="Nagy L.G."/>
            <person name="Grigoriev I.V."/>
            <person name="Martin F."/>
            <person name="Rosso M.N."/>
        </authorList>
    </citation>
    <scope>NUCLEOTIDE SEQUENCE [LARGE SCALE GENOMIC DNA]</scope>
    <source>
        <strain evidence="9 10">CIRM-BRFM 1785</strain>
    </source>
</reference>
<feature type="domain" description="Origin recognition complex subunit 2 winged-helix" evidence="8">
    <location>
        <begin position="435"/>
        <end position="499"/>
    </location>
</feature>
<feature type="compositionally biased region" description="Low complexity" evidence="6">
    <location>
        <begin position="1"/>
        <end position="16"/>
    </location>
</feature>
<evidence type="ECO:0000259" key="8">
    <source>
        <dbReference type="Pfam" id="PF24882"/>
    </source>
</evidence>
<keyword evidence="10" id="KW-1185">Reference proteome</keyword>
<dbReference type="RefSeq" id="XP_047784019.1">
    <property type="nucleotide sequence ID" value="XM_047917158.1"/>
</dbReference>
<evidence type="ECO:0000256" key="6">
    <source>
        <dbReference type="SAM" id="MobiDB-lite"/>
    </source>
</evidence>
<comment type="similarity">
    <text evidence="2 5">Belongs to the ORC2 family.</text>
</comment>
<evidence type="ECO:0000256" key="4">
    <source>
        <dbReference type="ARBA" id="ARBA00023242"/>
    </source>
</evidence>
<keyword evidence="4 5" id="KW-0539">Nucleus</keyword>
<dbReference type="EMBL" id="JADCUA010000002">
    <property type="protein sequence ID" value="KAH9842972.1"/>
    <property type="molecule type" value="Genomic_DNA"/>
</dbReference>
<protein>
    <recommendedName>
        <fullName evidence="5">Origin recognition complex subunit 2</fullName>
    </recommendedName>
</protein>
<dbReference type="InterPro" id="IPR007220">
    <property type="entry name" value="ORC2"/>
</dbReference>
<evidence type="ECO:0000256" key="5">
    <source>
        <dbReference type="RuleBase" id="RU368084"/>
    </source>
</evidence>
<sequence length="513" mass="54201">MKRARSSSSLADYASSTPGTSDVDGAFDSEDDNEPQSSPSRASSRLDAYTDDRDDDAPFGESTPGLIARTAFDAYFALHSRPARTSAAVFSQLVPALDAPAYARALAGSKALTSPHLLESTRLWTDERLRAGFFVQWADELREGFSLLFYGYGSKRAVLNAFARTLTKPRNVAGKKERGGHVVIANGYLPGFALKDLLNSVEAIPALQELDAQQTAAGGGADAQVQRIYDYFSSADGDERLYLVIHNIDGAGLRGSKVQAAIARLARAPRIHVVASIDNVQAMGRWSLSELFARKAAPSSPAPQEDTSSKRKGKGKARAVDDQIEGTQTSYDVPRRGFAWLWHDLTTLAPYDAELASADPSSITGASSGGRRGHGATAAAGGPKLVSETAARHVLASVTQKARRLFVLLGSKQLELMASAAGSAGPGAGEAGTAGQDAAYDYERLFGAAREEFIATSDTALRALLAEFRDHGLVVSAVAPVGAGGSGGGEALWIPMRREALTKVVDELKKEGA</sequence>
<evidence type="ECO:0000313" key="10">
    <source>
        <dbReference type="Proteomes" id="UP000814176"/>
    </source>
</evidence>
<evidence type="ECO:0000313" key="9">
    <source>
        <dbReference type="EMBL" id="KAH9842972.1"/>
    </source>
</evidence>
<comment type="function">
    <text evidence="5">Component of the origin recognition complex (ORC) that binds origins of replication. DNA-binding is ATP-dependent. ORC is required to assemble the pre-replication complex necessary to initiate DNA replication.</text>
</comment>
<gene>
    <name evidence="9" type="ORF">C8Q71DRAFT_229575</name>
</gene>
<dbReference type="Pfam" id="PF24882">
    <property type="entry name" value="WHD_ORC2"/>
    <property type="match status" value="1"/>
</dbReference>
<comment type="subunit">
    <text evidence="5">Component of the origin recognition complex (ORC).</text>
</comment>
<comment type="caution">
    <text evidence="9">The sequence shown here is derived from an EMBL/GenBank/DDBJ whole genome shotgun (WGS) entry which is preliminary data.</text>
</comment>
<evidence type="ECO:0000256" key="3">
    <source>
        <dbReference type="ARBA" id="ARBA00022705"/>
    </source>
</evidence>